<proteinExistence type="predicted"/>
<protein>
    <recommendedName>
        <fullName evidence="3">Endopeptidase incomplete domain containing protein</fullName>
    </recommendedName>
</protein>
<dbReference type="InterPro" id="IPR038765">
    <property type="entry name" value="Papain-like_cys_pep_sf"/>
</dbReference>
<evidence type="ECO:0000313" key="1">
    <source>
        <dbReference type="EMBL" id="BCU03570.1"/>
    </source>
</evidence>
<sequence>MSDKRQRQRQPSGDRESRRWRRRTTLCAVVALLVGVTVAALCAVRTRRYVTAAPEPRAPRCTLAAHPFRTGDLVLTSNRNGRDGRGAQSLFDWSAPIKWITGSAFNHAAVVYVEPDTRQVLFWEINGSGTRLATVRDLTSGRPDHDVFVRGLSAPVDGALFERAMAAQWEHEFNFFVPAAVAARFLGRPRRDFYASSLLDRKAALESAAESPRACDGSTAPKRTCAHMVAELYHLVGVLDYAGGRCGVDPAAVCAGDFARPVIDRRVLPLAAGYAFGPLVRLDP</sequence>
<organism evidence="1 2">
    <name type="scientific">Pandoravirus japonicus</name>
    <dbReference type="NCBI Taxonomy" id="2823154"/>
    <lineage>
        <taxon>Viruses</taxon>
        <taxon>Pandoravirus</taxon>
    </lineage>
</organism>
<dbReference type="EMBL" id="LC625835">
    <property type="protein sequence ID" value="BCU03570.1"/>
    <property type="molecule type" value="Genomic_DNA"/>
</dbReference>
<reference evidence="1" key="1">
    <citation type="submission" date="2021-04" db="EMBL/GenBank/DDBJ databases">
        <title>Draft Genome Sequence of Pandoravirus japonicus, Isolated from the Sabaishi River of Niigata, Japan.</title>
        <authorList>
            <person name="Hosokawa N."/>
            <person name="Takahashi H."/>
            <person name="Aoki K."/>
            <person name="Takemura M."/>
        </authorList>
    </citation>
    <scope>NUCLEOTIDE SEQUENCE</scope>
</reference>
<evidence type="ECO:0008006" key="3">
    <source>
        <dbReference type="Google" id="ProtNLM"/>
    </source>
</evidence>
<evidence type="ECO:0000313" key="2">
    <source>
        <dbReference type="Proteomes" id="UP001253637"/>
    </source>
</evidence>
<name>A0A811BQH7_9VIRU</name>
<dbReference type="Proteomes" id="UP001253637">
    <property type="component" value="Segment"/>
</dbReference>
<dbReference type="SUPFAM" id="SSF54001">
    <property type="entry name" value="Cysteine proteinases"/>
    <property type="match status" value="1"/>
</dbReference>
<accession>A0A811BQH7</accession>
<dbReference type="Gene3D" id="3.90.1720.10">
    <property type="entry name" value="endopeptidase domain like (from Nostoc punctiforme)"/>
    <property type="match status" value="1"/>
</dbReference>